<keyword evidence="1" id="KW-0472">Membrane</keyword>
<keyword evidence="1" id="KW-1133">Transmembrane helix</keyword>
<evidence type="ECO:0000313" key="3">
    <source>
        <dbReference type="Proteomes" id="UP000509638"/>
    </source>
</evidence>
<organism evidence="2 3">
    <name type="scientific">Microbacterium oleivorans</name>
    <dbReference type="NCBI Taxonomy" id="273677"/>
    <lineage>
        <taxon>Bacteria</taxon>
        <taxon>Bacillati</taxon>
        <taxon>Actinomycetota</taxon>
        <taxon>Actinomycetes</taxon>
        <taxon>Micrococcales</taxon>
        <taxon>Microbacteriaceae</taxon>
        <taxon>Microbacterium</taxon>
    </lineage>
</organism>
<name>A0A7D5ISP4_9MICO</name>
<dbReference type="RefSeq" id="WP_178011474.1">
    <property type="nucleotide sequence ID" value="NZ_CP058316.1"/>
</dbReference>
<keyword evidence="1" id="KW-0812">Transmembrane</keyword>
<evidence type="ECO:0000313" key="2">
    <source>
        <dbReference type="EMBL" id="QLD11494.1"/>
    </source>
</evidence>
<feature type="transmembrane region" description="Helical" evidence="1">
    <location>
        <begin position="21"/>
        <end position="44"/>
    </location>
</feature>
<accession>A0A7D5ISP4</accession>
<gene>
    <name evidence="2" type="ORF">HW566_06740</name>
</gene>
<protein>
    <submittedName>
        <fullName evidence="2">Uncharacterized protein</fullName>
    </submittedName>
</protein>
<dbReference type="EMBL" id="CP058316">
    <property type="protein sequence ID" value="QLD11494.1"/>
    <property type="molecule type" value="Genomic_DNA"/>
</dbReference>
<dbReference type="AlphaFoldDB" id="A0A7D5ISP4"/>
<reference evidence="2 3" key="1">
    <citation type="submission" date="2020-06" db="EMBL/GenBank/DDBJ databases">
        <authorList>
            <person name="Jo H."/>
        </authorList>
    </citation>
    <scope>NUCLEOTIDE SEQUENCE [LARGE SCALE GENOMIC DNA]</scope>
    <source>
        <strain evidence="2 3">I46</strain>
    </source>
</reference>
<sequence length="84" mass="8360">MTDADAARSLILTRLVIEREALGGALFIALGALAIAAAAVTLAFSAAPSLPTLLVAGIGAVLLVHGVRRRASAARAAAALDEGR</sequence>
<feature type="transmembrane region" description="Helical" evidence="1">
    <location>
        <begin position="50"/>
        <end position="67"/>
    </location>
</feature>
<dbReference type="Proteomes" id="UP000509638">
    <property type="component" value="Chromosome"/>
</dbReference>
<proteinExistence type="predicted"/>
<evidence type="ECO:0000256" key="1">
    <source>
        <dbReference type="SAM" id="Phobius"/>
    </source>
</evidence>